<keyword evidence="12" id="KW-1185">Reference proteome</keyword>
<accession>A0A917CTI2</accession>
<evidence type="ECO:0000256" key="4">
    <source>
        <dbReference type="ARBA" id="ARBA00022723"/>
    </source>
</evidence>
<gene>
    <name evidence="11" type="ORF">GCM10010960_17860</name>
</gene>
<name>A0A917CTI2_9GAMM</name>
<evidence type="ECO:0000313" key="12">
    <source>
        <dbReference type="Proteomes" id="UP000632858"/>
    </source>
</evidence>
<evidence type="ECO:0000256" key="5">
    <source>
        <dbReference type="ARBA" id="ARBA00022982"/>
    </source>
</evidence>
<evidence type="ECO:0000256" key="2">
    <source>
        <dbReference type="ARBA" id="ARBA00022448"/>
    </source>
</evidence>
<reference evidence="11" key="1">
    <citation type="journal article" date="2014" name="Int. J. Syst. Evol. Microbiol.">
        <title>Complete genome sequence of Corynebacterium casei LMG S-19264T (=DSM 44701T), isolated from a smear-ripened cheese.</title>
        <authorList>
            <consortium name="US DOE Joint Genome Institute (JGI-PGF)"/>
            <person name="Walter F."/>
            <person name="Albersmeier A."/>
            <person name="Kalinowski J."/>
            <person name="Ruckert C."/>
        </authorList>
    </citation>
    <scope>NUCLEOTIDE SEQUENCE</scope>
    <source>
        <strain evidence="11">CGMCC 1.12726</strain>
    </source>
</reference>
<evidence type="ECO:0000256" key="7">
    <source>
        <dbReference type="ARBA" id="ARBA00023014"/>
    </source>
</evidence>
<keyword evidence="6 8" id="KW-0408">Iron</keyword>
<feature type="domain" description="High potential iron-sulfur proteins family profile" evidence="10">
    <location>
        <begin position="35"/>
        <end position="103"/>
    </location>
</feature>
<evidence type="ECO:0000256" key="8">
    <source>
        <dbReference type="RuleBase" id="RU000620"/>
    </source>
</evidence>
<comment type="subunit">
    <text evidence="8">Homodimer.</text>
</comment>
<dbReference type="PROSITE" id="PS51318">
    <property type="entry name" value="TAT"/>
    <property type="match status" value="1"/>
</dbReference>
<keyword evidence="9" id="KW-0732">Signal</keyword>
<dbReference type="GO" id="GO:0019646">
    <property type="term" value="P:aerobic electron transport chain"/>
    <property type="evidence" value="ECO:0007669"/>
    <property type="project" value="InterPro"/>
</dbReference>
<dbReference type="GO" id="GO:0046872">
    <property type="term" value="F:metal ion binding"/>
    <property type="evidence" value="ECO:0007669"/>
    <property type="project" value="UniProtKB-KW"/>
</dbReference>
<evidence type="ECO:0000256" key="6">
    <source>
        <dbReference type="ARBA" id="ARBA00023004"/>
    </source>
</evidence>
<keyword evidence="7 8" id="KW-0411">Iron-sulfur</keyword>
<dbReference type="InterPro" id="IPR006311">
    <property type="entry name" value="TAT_signal"/>
</dbReference>
<dbReference type="EMBL" id="BMFO01000004">
    <property type="protein sequence ID" value="GGF96650.1"/>
    <property type="molecule type" value="Genomic_DNA"/>
</dbReference>
<comment type="function">
    <text evidence="1 8">Specific class of high-redox-potential 4Fe-4S ferredoxins. Functions in anaerobic electron transport in most purple and in some other photosynthetic bacteria and in at least one genus (Paracoccus) of halophilic, denitrifying bacteria.</text>
</comment>
<dbReference type="Pfam" id="PF01355">
    <property type="entry name" value="HIPIP"/>
    <property type="match status" value="1"/>
</dbReference>
<evidence type="ECO:0000256" key="3">
    <source>
        <dbReference type="ARBA" id="ARBA00022485"/>
    </source>
</evidence>
<sequence>MKAEQNSRRQFLIRGLVSAAALPFVGAMMSATVSAQALKPLPATNPQAVALKYVADAKKAVGAKPGSNCANCKLYVPATKGCSIFPGFAVAPAGWCSAWVKKA</sequence>
<dbReference type="InterPro" id="IPR000170">
    <property type="entry name" value="High_potential_FeS_prot"/>
</dbReference>
<dbReference type="Gene3D" id="4.10.490.10">
    <property type="entry name" value="High potential iron-sulphur protein"/>
    <property type="match status" value="1"/>
</dbReference>
<organism evidence="11 12">
    <name type="scientific">Arenimonas maotaiensis</name>
    <dbReference type="NCBI Taxonomy" id="1446479"/>
    <lineage>
        <taxon>Bacteria</taxon>
        <taxon>Pseudomonadati</taxon>
        <taxon>Pseudomonadota</taxon>
        <taxon>Gammaproteobacteria</taxon>
        <taxon>Lysobacterales</taxon>
        <taxon>Lysobacteraceae</taxon>
        <taxon>Arenimonas</taxon>
    </lineage>
</organism>
<evidence type="ECO:0000259" key="10">
    <source>
        <dbReference type="PROSITE" id="PS51373"/>
    </source>
</evidence>
<evidence type="ECO:0000313" key="11">
    <source>
        <dbReference type="EMBL" id="GGF96650.1"/>
    </source>
</evidence>
<dbReference type="SUPFAM" id="SSF57652">
    <property type="entry name" value="HIPIP (high potential iron protein)"/>
    <property type="match status" value="1"/>
</dbReference>
<proteinExistence type="inferred from homology"/>
<dbReference type="Proteomes" id="UP000632858">
    <property type="component" value="Unassembled WGS sequence"/>
</dbReference>
<keyword evidence="3 8" id="KW-0004">4Fe-4S</keyword>
<comment type="similarity">
    <text evidence="8">Belongs to the high-potential iron-sulfur protein (HiPIP) family.</text>
</comment>
<dbReference type="InterPro" id="IPR036369">
    <property type="entry name" value="HIPIP_sf"/>
</dbReference>
<reference evidence="11" key="2">
    <citation type="submission" date="2020-09" db="EMBL/GenBank/DDBJ databases">
        <authorList>
            <person name="Sun Q."/>
            <person name="Zhou Y."/>
        </authorList>
    </citation>
    <scope>NUCLEOTIDE SEQUENCE</scope>
    <source>
        <strain evidence="11">CGMCC 1.12726</strain>
    </source>
</reference>
<protein>
    <recommendedName>
        <fullName evidence="8">High-potential iron-sulfur protein</fullName>
        <shortName evidence="8">HiPIP</shortName>
    </recommendedName>
</protein>
<evidence type="ECO:0000256" key="1">
    <source>
        <dbReference type="ARBA" id="ARBA00002137"/>
    </source>
</evidence>
<feature type="chain" id="PRO_5037709501" description="High-potential iron-sulfur protein" evidence="9">
    <location>
        <begin position="36"/>
        <end position="103"/>
    </location>
</feature>
<keyword evidence="2 8" id="KW-0813">Transport</keyword>
<dbReference type="AlphaFoldDB" id="A0A917CTI2"/>
<comment type="caution">
    <text evidence="11">The sequence shown here is derived from an EMBL/GenBank/DDBJ whole genome shotgun (WGS) entry which is preliminary data.</text>
</comment>
<keyword evidence="5 8" id="KW-0249">Electron transport</keyword>
<dbReference type="PROSITE" id="PS51373">
    <property type="entry name" value="HIPIP"/>
    <property type="match status" value="1"/>
</dbReference>
<dbReference type="GO" id="GO:0051539">
    <property type="term" value="F:4 iron, 4 sulfur cluster binding"/>
    <property type="evidence" value="ECO:0007669"/>
    <property type="project" value="UniProtKB-KW"/>
</dbReference>
<keyword evidence="4 8" id="KW-0479">Metal-binding</keyword>
<evidence type="ECO:0000256" key="9">
    <source>
        <dbReference type="SAM" id="SignalP"/>
    </source>
</evidence>
<dbReference type="RefSeq" id="WP_188450056.1">
    <property type="nucleotide sequence ID" value="NZ_BMFO01000004.1"/>
</dbReference>
<feature type="signal peptide" evidence="9">
    <location>
        <begin position="1"/>
        <end position="35"/>
    </location>
</feature>
<dbReference type="GO" id="GO:0009055">
    <property type="term" value="F:electron transfer activity"/>
    <property type="evidence" value="ECO:0007669"/>
    <property type="project" value="InterPro"/>
</dbReference>